<accession>A0A5S9N0W8</accession>
<sequence>MAMTSSRPYMVRAIYEWVLDNNCTPYILVDALLEGVFVPQQYVQDGQIVLNISPSAVMGLNVGNDMISFSGRFGGVSQEVSAPIGAILGVYAKENGQGMLFDAEEPTPPPTPSGDRPSASLSKIPSKSKPPSLKVVK</sequence>
<gene>
    <name evidence="2" type="primary">sspB</name>
    <name evidence="2" type="ORF">KFEGEMFD_00589</name>
</gene>
<dbReference type="PANTHER" id="PTHR37486">
    <property type="entry name" value="STRINGENT STARVATION PROTEIN B"/>
    <property type="match status" value="1"/>
</dbReference>
<proteinExistence type="predicted"/>
<dbReference type="RefSeq" id="WP_159267242.1">
    <property type="nucleotide sequence ID" value="NZ_CACSIK010000001.1"/>
</dbReference>
<feature type="region of interest" description="Disordered" evidence="1">
    <location>
        <begin position="99"/>
        <end position="137"/>
    </location>
</feature>
<dbReference type="NCBIfam" id="NF008769">
    <property type="entry name" value="PRK11798.2-5"/>
    <property type="match status" value="1"/>
</dbReference>
<dbReference type="GO" id="GO:0045732">
    <property type="term" value="P:positive regulation of protein catabolic process"/>
    <property type="evidence" value="ECO:0007669"/>
    <property type="project" value="TreeGrafter"/>
</dbReference>
<dbReference type="InterPro" id="IPR036760">
    <property type="entry name" value="SspB-like_sf"/>
</dbReference>
<evidence type="ECO:0000313" key="2">
    <source>
        <dbReference type="EMBL" id="CAA0083254.1"/>
    </source>
</evidence>
<dbReference type="PANTHER" id="PTHR37486:SF1">
    <property type="entry name" value="STRINGENT STARVATION PROTEIN B"/>
    <property type="match status" value="1"/>
</dbReference>
<reference evidence="2 3" key="1">
    <citation type="submission" date="2019-11" db="EMBL/GenBank/DDBJ databases">
        <authorList>
            <person name="Holert J."/>
        </authorList>
    </citation>
    <scope>NUCLEOTIDE SEQUENCE [LARGE SCALE GENOMIC DNA]</scope>
    <source>
        <strain evidence="2">BC3_2A</strain>
    </source>
</reference>
<evidence type="ECO:0000313" key="3">
    <source>
        <dbReference type="Proteomes" id="UP000439591"/>
    </source>
</evidence>
<dbReference type="GO" id="GO:0005840">
    <property type="term" value="C:ribosome"/>
    <property type="evidence" value="ECO:0007669"/>
    <property type="project" value="TreeGrafter"/>
</dbReference>
<protein>
    <submittedName>
        <fullName evidence="2">Stringent starvation protein B</fullName>
    </submittedName>
</protein>
<dbReference type="PIRSF" id="PIRSF005276">
    <property type="entry name" value="SspB"/>
    <property type="match status" value="1"/>
</dbReference>
<dbReference type="SUPFAM" id="SSF101738">
    <property type="entry name" value="SspB-like"/>
    <property type="match status" value="1"/>
</dbReference>
<name>A0A5S9N0W8_9GAMM</name>
<dbReference type="OrthoDB" id="9797358at2"/>
<dbReference type="Pfam" id="PF04386">
    <property type="entry name" value="SspB"/>
    <property type="match status" value="1"/>
</dbReference>
<dbReference type="AlphaFoldDB" id="A0A5S9N0W8"/>
<dbReference type="Proteomes" id="UP000439591">
    <property type="component" value="Unassembled WGS sequence"/>
</dbReference>
<dbReference type="EMBL" id="CACSIM010000001">
    <property type="protein sequence ID" value="CAA0083254.1"/>
    <property type="molecule type" value="Genomic_DNA"/>
</dbReference>
<dbReference type="InterPro" id="IPR007481">
    <property type="entry name" value="SspB"/>
</dbReference>
<evidence type="ECO:0000256" key="1">
    <source>
        <dbReference type="SAM" id="MobiDB-lite"/>
    </source>
</evidence>
<dbReference type="Gene3D" id="2.30.30.220">
    <property type="entry name" value="SspB-like"/>
    <property type="match status" value="1"/>
</dbReference>
<organism evidence="2 3">
    <name type="scientific">Zhongshania aliphaticivorans</name>
    <dbReference type="NCBI Taxonomy" id="1470434"/>
    <lineage>
        <taxon>Bacteria</taxon>
        <taxon>Pseudomonadati</taxon>
        <taxon>Pseudomonadota</taxon>
        <taxon>Gammaproteobacteria</taxon>
        <taxon>Cellvibrionales</taxon>
        <taxon>Spongiibacteraceae</taxon>
        <taxon>Zhongshania</taxon>
    </lineage>
</organism>
<feature type="compositionally biased region" description="Low complexity" evidence="1">
    <location>
        <begin position="117"/>
        <end position="137"/>
    </location>
</feature>
<dbReference type="GO" id="GO:0005829">
    <property type="term" value="C:cytosol"/>
    <property type="evidence" value="ECO:0007669"/>
    <property type="project" value="TreeGrafter"/>
</dbReference>